<dbReference type="EMBL" id="ML978290">
    <property type="protein sequence ID" value="KAF2024580.1"/>
    <property type="molecule type" value="Genomic_DNA"/>
</dbReference>
<keyword evidence="2" id="KW-1185">Reference proteome</keyword>
<proteinExistence type="predicted"/>
<gene>
    <name evidence="1" type="ORF">EK21DRAFT_117623</name>
</gene>
<evidence type="ECO:0000313" key="1">
    <source>
        <dbReference type="EMBL" id="KAF2024580.1"/>
    </source>
</evidence>
<protein>
    <submittedName>
        <fullName evidence="1">Uncharacterized protein</fullName>
    </submittedName>
</protein>
<accession>A0A9P4GZ11</accession>
<organism evidence="1 2">
    <name type="scientific">Setomelanomma holmii</name>
    <dbReference type="NCBI Taxonomy" id="210430"/>
    <lineage>
        <taxon>Eukaryota</taxon>
        <taxon>Fungi</taxon>
        <taxon>Dikarya</taxon>
        <taxon>Ascomycota</taxon>
        <taxon>Pezizomycotina</taxon>
        <taxon>Dothideomycetes</taxon>
        <taxon>Pleosporomycetidae</taxon>
        <taxon>Pleosporales</taxon>
        <taxon>Pleosporineae</taxon>
        <taxon>Phaeosphaeriaceae</taxon>
        <taxon>Setomelanomma</taxon>
    </lineage>
</organism>
<comment type="caution">
    <text evidence="1">The sequence shown here is derived from an EMBL/GenBank/DDBJ whole genome shotgun (WGS) entry which is preliminary data.</text>
</comment>
<reference evidence="1" key="1">
    <citation type="journal article" date="2020" name="Stud. Mycol.">
        <title>101 Dothideomycetes genomes: a test case for predicting lifestyles and emergence of pathogens.</title>
        <authorList>
            <person name="Haridas S."/>
            <person name="Albert R."/>
            <person name="Binder M."/>
            <person name="Bloem J."/>
            <person name="Labutti K."/>
            <person name="Salamov A."/>
            <person name="Andreopoulos B."/>
            <person name="Baker S."/>
            <person name="Barry K."/>
            <person name="Bills G."/>
            <person name="Bluhm B."/>
            <person name="Cannon C."/>
            <person name="Castanera R."/>
            <person name="Culley D."/>
            <person name="Daum C."/>
            <person name="Ezra D."/>
            <person name="Gonzalez J."/>
            <person name="Henrissat B."/>
            <person name="Kuo A."/>
            <person name="Liang C."/>
            <person name="Lipzen A."/>
            <person name="Lutzoni F."/>
            <person name="Magnuson J."/>
            <person name="Mondo S."/>
            <person name="Nolan M."/>
            <person name="Ohm R."/>
            <person name="Pangilinan J."/>
            <person name="Park H.-J."/>
            <person name="Ramirez L."/>
            <person name="Alfaro M."/>
            <person name="Sun H."/>
            <person name="Tritt A."/>
            <person name="Yoshinaga Y."/>
            <person name="Zwiers L.-H."/>
            <person name="Turgeon B."/>
            <person name="Goodwin S."/>
            <person name="Spatafora J."/>
            <person name="Crous P."/>
            <person name="Grigoriev I."/>
        </authorList>
    </citation>
    <scope>NUCLEOTIDE SEQUENCE</scope>
    <source>
        <strain evidence="1">CBS 110217</strain>
    </source>
</reference>
<sequence>MDWDVTPRAWFDKSKIDGEDELDRWNVVAVALCLRYGSRVEGRRELGGEENTVPSEMSGTGTAGGWAPGLGHTLGAAVHWLKTKSEPVHGMHQANQPPRTLPEMPKRRTLAFAALQEDASWMRDPEGDVRRSKYLTACPAGVRRRGICRWSLHRTVIGLSQW</sequence>
<evidence type="ECO:0000313" key="2">
    <source>
        <dbReference type="Proteomes" id="UP000799777"/>
    </source>
</evidence>
<dbReference type="Proteomes" id="UP000799777">
    <property type="component" value="Unassembled WGS sequence"/>
</dbReference>
<name>A0A9P4GZ11_9PLEO</name>
<dbReference type="AlphaFoldDB" id="A0A9P4GZ11"/>